<gene>
    <name evidence="1" type="ORF">SDC9_170194</name>
</gene>
<dbReference type="EMBL" id="VSSQ01071138">
    <property type="protein sequence ID" value="MPN22810.1"/>
    <property type="molecule type" value="Genomic_DNA"/>
</dbReference>
<protein>
    <submittedName>
        <fullName evidence="1">Uncharacterized protein</fullName>
    </submittedName>
</protein>
<evidence type="ECO:0000313" key="1">
    <source>
        <dbReference type="EMBL" id="MPN22810.1"/>
    </source>
</evidence>
<dbReference type="AlphaFoldDB" id="A0A645G9V8"/>
<organism evidence="1">
    <name type="scientific">bioreactor metagenome</name>
    <dbReference type="NCBI Taxonomy" id="1076179"/>
    <lineage>
        <taxon>unclassified sequences</taxon>
        <taxon>metagenomes</taxon>
        <taxon>ecological metagenomes</taxon>
    </lineage>
</organism>
<name>A0A645G9V8_9ZZZZ</name>
<accession>A0A645G9V8</accession>
<sequence length="103" mass="12223">MNDSIQVIGEQREKRDQRIRHKIRIFYTCLLPDNGLYFIRLLRDLDIFLRMEEDKTNDLTPERVVQILKKKGTEVNLEEAKTILAFVKKIASIAVNQYLRGKF</sequence>
<comment type="caution">
    <text evidence="1">The sequence shown here is derived from an EMBL/GenBank/DDBJ whole genome shotgun (WGS) entry which is preliminary data.</text>
</comment>
<proteinExistence type="predicted"/>
<reference evidence="1" key="1">
    <citation type="submission" date="2019-08" db="EMBL/GenBank/DDBJ databases">
        <authorList>
            <person name="Kucharzyk K."/>
            <person name="Murdoch R.W."/>
            <person name="Higgins S."/>
            <person name="Loffler F."/>
        </authorList>
    </citation>
    <scope>NUCLEOTIDE SEQUENCE</scope>
</reference>